<feature type="transmembrane region" description="Helical" evidence="11">
    <location>
        <begin position="238"/>
        <end position="263"/>
    </location>
</feature>
<keyword evidence="9 11" id="KW-0472">Membrane</keyword>
<evidence type="ECO:0000256" key="3">
    <source>
        <dbReference type="ARBA" id="ARBA00008640"/>
    </source>
</evidence>
<feature type="domain" description="VTT" evidence="12">
    <location>
        <begin position="110"/>
        <end position="226"/>
    </location>
</feature>
<keyword evidence="8" id="KW-0333">Golgi apparatus</keyword>
<gene>
    <name evidence="13" type="ORF">CLIB1423_11S03774</name>
</gene>
<name>A0A9P0QRV4_9ASCO</name>
<dbReference type="GO" id="GO:0000139">
    <property type="term" value="C:Golgi membrane"/>
    <property type="evidence" value="ECO:0007669"/>
    <property type="project" value="UniProtKB-SubCell"/>
</dbReference>
<feature type="compositionally biased region" description="Polar residues" evidence="10">
    <location>
        <begin position="339"/>
        <end position="351"/>
    </location>
</feature>
<keyword evidence="6 11" id="KW-0812">Transmembrane</keyword>
<proteinExistence type="inferred from homology"/>
<evidence type="ECO:0000256" key="5">
    <source>
        <dbReference type="ARBA" id="ARBA00020673"/>
    </source>
</evidence>
<evidence type="ECO:0000256" key="8">
    <source>
        <dbReference type="ARBA" id="ARBA00023034"/>
    </source>
</evidence>
<evidence type="ECO:0000256" key="9">
    <source>
        <dbReference type="ARBA" id="ARBA00023136"/>
    </source>
</evidence>
<feature type="transmembrane region" description="Helical" evidence="11">
    <location>
        <begin position="205"/>
        <end position="226"/>
    </location>
</feature>
<dbReference type="InterPro" id="IPR051076">
    <property type="entry name" value="Golgi_membrane_TVP38/TMEM64"/>
</dbReference>
<dbReference type="GO" id="GO:0000022">
    <property type="term" value="P:mitotic spindle elongation"/>
    <property type="evidence" value="ECO:0007669"/>
    <property type="project" value="TreeGrafter"/>
</dbReference>
<dbReference type="Pfam" id="PF09335">
    <property type="entry name" value="VTT_dom"/>
    <property type="match status" value="1"/>
</dbReference>
<keyword evidence="7 11" id="KW-1133">Transmembrane helix</keyword>
<evidence type="ECO:0000256" key="2">
    <source>
        <dbReference type="ARBA" id="ARBA00004653"/>
    </source>
</evidence>
<keyword evidence="14" id="KW-1185">Reference proteome</keyword>
<feature type="transmembrane region" description="Helical" evidence="11">
    <location>
        <begin position="127"/>
        <end position="149"/>
    </location>
</feature>
<reference evidence="13" key="1">
    <citation type="submission" date="2022-03" db="EMBL/GenBank/DDBJ databases">
        <authorList>
            <person name="Legras J.-L."/>
            <person name="Devillers H."/>
            <person name="Grondin C."/>
        </authorList>
    </citation>
    <scope>NUCLEOTIDE SEQUENCE</scope>
    <source>
        <strain evidence="13">CLIB 1423</strain>
    </source>
</reference>
<organism evidence="13 14">
    <name type="scientific">[Candida] railenensis</name>
    <dbReference type="NCBI Taxonomy" id="45579"/>
    <lineage>
        <taxon>Eukaryota</taxon>
        <taxon>Fungi</taxon>
        <taxon>Dikarya</taxon>
        <taxon>Ascomycota</taxon>
        <taxon>Saccharomycotina</taxon>
        <taxon>Pichiomycetes</taxon>
        <taxon>Debaryomycetaceae</taxon>
        <taxon>Kurtzmaniella</taxon>
    </lineage>
</organism>
<dbReference type="AlphaFoldDB" id="A0A9P0QRV4"/>
<dbReference type="PANTHER" id="PTHR47549">
    <property type="entry name" value="GOLGI APPARATUS MEMBRANE PROTEIN TVP38-RELATED"/>
    <property type="match status" value="1"/>
</dbReference>
<protein>
    <recommendedName>
        <fullName evidence="4">Golgi apparatus membrane protein TVP38</fullName>
    </recommendedName>
    <alternativeName>
        <fullName evidence="5">Golgi apparatus membrane protein tvp38</fullName>
    </alternativeName>
</protein>
<feature type="region of interest" description="Disordered" evidence="10">
    <location>
        <begin position="303"/>
        <end position="351"/>
    </location>
</feature>
<evidence type="ECO:0000256" key="10">
    <source>
        <dbReference type="SAM" id="MobiDB-lite"/>
    </source>
</evidence>
<evidence type="ECO:0000256" key="1">
    <source>
        <dbReference type="ARBA" id="ARBA00002978"/>
    </source>
</evidence>
<feature type="transmembrane region" description="Helical" evidence="11">
    <location>
        <begin position="93"/>
        <end position="121"/>
    </location>
</feature>
<evidence type="ECO:0000256" key="4">
    <source>
        <dbReference type="ARBA" id="ARBA00013533"/>
    </source>
</evidence>
<evidence type="ECO:0000256" key="11">
    <source>
        <dbReference type="SAM" id="Phobius"/>
    </source>
</evidence>
<comment type="subcellular location">
    <subcellularLocation>
        <location evidence="2">Golgi apparatus membrane</location>
        <topology evidence="2">Multi-pass membrane protein</topology>
    </subcellularLocation>
</comment>
<dbReference type="GO" id="GO:0016192">
    <property type="term" value="P:vesicle-mediated transport"/>
    <property type="evidence" value="ECO:0007669"/>
    <property type="project" value="TreeGrafter"/>
</dbReference>
<comment type="similarity">
    <text evidence="3">Belongs to the TVP38/TMEM64 family.</text>
</comment>
<dbReference type="Proteomes" id="UP000837801">
    <property type="component" value="Unassembled WGS sequence"/>
</dbReference>
<feature type="compositionally biased region" description="Acidic residues" evidence="10">
    <location>
        <begin position="306"/>
        <end position="329"/>
    </location>
</feature>
<dbReference type="EMBL" id="CAKXYY010000011">
    <property type="protein sequence ID" value="CAH2353616.1"/>
    <property type="molecule type" value="Genomic_DNA"/>
</dbReference>
<evidence type="ECO:0000256" key="6">
    <source>
        <dbReference type="ARBA" id="ARBA00022692"/>
    </source>
</evidence>
<comment type="caution">
    <text evidence="13">The sequence shown here is derived from an EMBL/GenBank/DDBJ whole genome shotgun (WGS) entry which is preliminary data.</text>
</comment>
<dbReference type="InterPro" id="IPR032816">
    <property type="entry name" value="VTT_dom"/>
</dbReference>
<evidence type="ECO:0000259" key="12">
    <source>
        <dbReference type="Pfam" id="PF09335"/>
    </source>
</evidence>
<evidence type="ECO:0000313" key="14">
    <source>
        <dbReference type="Proteomes" id="UP000837801"/>
    </source>
</evidence>
<feature type="transmembrane region" description="Helical" evidence="11">
    <location>
        <begin position="51"/>
        <end position="73"/>
    </location>
</feature>
<accession>A0A9P0QRV4</accession>
<evidence type="ECO:0000256" key="7">
    <source>
        <dbReference type="ARBA" id="ARBA00022989"/>
    </source>
</evidence>
<evidence type="ECO:0000313" key="13">
    <source>
        <dbReference type="EMBL" id="CAH2353616.1"/>
    </source>
</evidence>
<sequence length="351" mass="39727">MMPRLDSNTDPFRRPNTNHINSIYKQNLSKFQNFSEELTKRYDELTPTKKILVWILAVFNVIAVVLILIFHSYIIKSLVKLSDKWADLKFGHLLLFTLVFMVGFPPLLGFSPLSLLCGMVYGFPYGWPLLASAMFTGSFASFLVFRYLLHKQAVRLIQANEKFRAFSDILKEDQSLLILILIRLCPLPYSLSNGALAAIPELSAWTYALASLITSPKLLIHVYVGWKLKSLGDETKTFATKVVDFVSILITGAASALTTWLIYSRMQRKLEIYHSSRQQTNGDYDAMIFGNFDDNDLSSNNNVELDSNDFDADNFVIGDEDDDEEEVELDEVRAETDQADVTKSTSPTNSP</sequence>
<dbReference type="PANTHER" id="PTHR47549:SF1">
    <property type="entry name" value="GOLGI APPARATUS MEMBRANE PROTEIN TVP38"/>
    <property type="match status" value="1"/>
</dbReference>
<dbReference type="OrthoDB" id="166803at2759"/>
<comment type="function">
    <text evidence="1">Golgi membrane protein involved in vesicular trafficking and spindle migration.</text>
</comment>